<keyword evidence="1" id="KW-0472">Membrane</keyword>
<dbReference type="EMBL" id="CAFBLM010000027">
    <property type="protein sequence ID" value="CAB4869944.1"/>
    <property type="molecule type" value="Genomic_DNA"/>
</dbReference>
<keyword evidence="1" id="KW-1133">Transmembrane helix</keyword>
<accession>A0A6J7DMF9</accession>
<feature type="transmembrane region" description="Helical" evidence="1">
    <location>
        <begin position="35"/>
        <end position="56"/>
    </location>
</feature>
<evidence type="ECO:0000313" key="2">
    <source>
        <dbReference type="EMBL" id="CAB4869944.1"/>
    </source>
</evidence>
<name>A0A6J7DMF9_9ZZZZ</name>
<sequence>MRALASAVLAFESIVLALAIPVAITIYNVDAAKAGWVGGLLAISCLLVVGCLRFSWAIPAGWLIQGAALAAGFVVPPMFFLGAMFALLWWWALKLGRLQEHAQVPDQD</sequence>
<proteinExistence type="predicted"/>
<feature type="transmembrane region" description="Helical" evidence="1">
    <location>
        <begin position="68"/>
        <end position="92"/>
    </location>
</feature>
<organism evidence="2">
    <name type="scientific">freshwater metagenome</name>
    <dbReference type="NCBI Taxonomy" id="449393"/>
    <lineage>
        <taxon>unclassified sequences</taxon>
        <taxon>metagenomes</taxon>
        <taxon>ecological metagenomes</taxon>
    </lineage>
</organism>
<dbReference type="Pfam" id="PF14017">
    <property type="entry name" value="DUF4233"/>
    <property type="match status" value="1"/>
</dbReference>
<dbReference type="AlphaFoldDB" id="A0A6J7DMF9"/>
<evidence type="ECO:0000256" key="1">
    <source>
        <dbReference type="SAM" id="Phobius"/>
    </source>
</evidence>
<protein>
    <submittedName>
        <fullName evidence="2">Unannotated protein</fullName>
    </submittedName>
</protein>
<gene>
    <name evidence="2" type="ORF">UFOPK3401_00746</name>
</gene>
<reference evidence="2" key="1">
    <citation type="submission" date="2020-05" db="EMBL/GenBank/DDBJ databases">
        <authorList>
            <person name="Chiriac C."/>
            <person name="Salcher M."/>
            <person name="Ghai R."/>
            <person name="Kavagutti S V."/>
        </authorList>
    </citation>
    <scope>NUCLEOTIDE SEQUENCE</scope>
</reference>
<dbReference type="InterPro" id="IPR025327">
    <property type="entry name" value="DUF4233"/>
</dbReference>
<keyword evidence="1" id="KW-0812">Transmembrane</keyword>